<feature type="compositionally biased region" description="Low complexity" evidence="1">
    <location>
        <begin position="157"/>
        <end position="166"/>
    </location>
</feature>
<feature type="chain" id="PRO_5009193108" evidence="2">
    <location>
        <begin position="22"/>
        <end position="201"/>
    </location>
</feature>
<evidence type="ECO:0000256" key="2">
    <source>
        <dbReference type="SAM" id="SignalP"/>
    </source>
</evidence>
<accession>A0A1E7FIG8</accession>
<feature type="compositionally biased region" description="Polar residues" evidence="1">
    <location>
        <begin position="113"/>
        <end position="132"/>
    </location>
</feature>
<proteinExistence type="predicted"/>
<gene>
    <name evidence="3" type="ORF">FRACYDRAFT_238354</name>
</gene>
<dbReference type="KEGG" id="fcy:FRACYDRAFT_238354"/>
<protein>
    <submittedName>
        <fullName evidence="3">Uncharacterized protein</fullName>
    </submittedName>
</protein>
<dbReference type="AlphaFoldDB" id="A0A1E7FIG8"/>
<organism evidence="3 4">
    <name type="scientific">Fragilariopsis cylindrus CCMP1102</name>
    <dbReference type="NCBI Taxonomy" id="635003"/>
    <lineage>
        <taxon>Eukaryota</taxon>
        <taxon>Sar</taxon>
        <taxon>Stramenopiles</taxon>
        <taxon>Ochrophyta</taxon>
        <taxon>Bacillariophyta</taxon>
        <taxon>Bacillariophyceae</taxon>
        <taxon>Bacillariophycidae</taxon>
        <taxon>Bacillariales</taxon>
        <taxon>Bacillariaceae</taxon>
        <taxon>Fragilariopsis</taxon>
    </lineage>
</organism>
<reference evidence="3 4" key="1">
    <citation type="submission" date="2016-09" db="EMBL/GenBank/DDBJ databases">
        <title>Extensive genetic diversity and differential bi-allelic expression allows diatom success in the polar Southern Ocean.</title>
        <authorList>
            <consortium name="DOE Joint Genome Institute"/>
            <person name="Mock T."/>
            <person name="Otillar R.P."/>
            <person name="Strauss J."/>
            <person name="Dupont C."/>
            <person name="Frickenhaus S."/>
            <person name="Maumus F."/>
            <person name="Mcmullan M."/>
            <person name="Sanges R."/>
            <person name="Schmutz J."/>
            <person name="Toseland A."/>
            <person name="Valas R."/>
            <person name="Veluchamy A."/>
            <person name="Ward B.J."/>
            <person name="Allen A."/>
            <person name="Barry K."/>
            <person name="Falciatore A."/>
            <person name="Ferrante M."/>
            <person name="Fortunato A.E."/>
            <person name="Gloeckner G."/>
            <person name="Gruber A."/>
            <person name="Hipkin R."/>
            <person name="Janech M."/>
            <person name="Kroth P."/>
            <person name="Leese F."/>
            <person name="Lindquist E."/>
            <person name="Lyon B.R."/>
            <person name="Martin J."/>
            <person name="Mayer C."/>
            <person name="Parker M."/>
            <person name="Quesneville H."/>
            <person name="Raymond J."/>
            <person name="Uhlig C."/>
            <person name="Valentin K.U."/>
            <person name="Worden A.Z."/>
            <person name="Armbrust E.V."/>
            <person name="Bowler C."/>
            <person name="Green B."/>
            <person name="Moulton V."/>
            <person name="Van Oosterhout C."/>
            <person name="Grigoriev I."/>
        </authorList>
    </citation>
    <scope>NUCLEOTIDE SEQUENCE [LARGE SCALE GENOMIC DNA]</scope>
    <source>
        <strain evidence="3 4">CCMP1102</strain>
    </source>
</reference>
<evidence type="ECO:0000313" key="3">
    <source>
        <dbReference type="EMBL" id="OEU17924.1"/>
    </source>
</evidence>
<feature type="signal peptide" evidence="2">
    <location>
        <begin position="1"/>
        <end position="21"/>
    </location>
</feature>
<evidence type="ECO:0000256" key="1">
    <source>
        <dbReference type="SAM" id="MobiDB-lite"/>
    </source>
</evidence>
<name>A0A1E7FIG8_9STRA</name>
<dbReference type="InParanoid" id="A0A1E7FIG8"/>
<dbReference type="Proteomes" id="UP000095751">
    <property type="component" value="Unassembled WGS sequence"/>
</dbReference>
<feature type="compositionally biased region" description="Basic and acidic residues" evidence="1">
    <location>
        <begin position="133"/>
        <end position="143"/>
    </location>
</feature>
<keyword evidence="2" id="KW-0732">Signal</keyword>
<sequence>MVQFRKQVLLLAVATICNISAEEIDSSVTEPPTPEVVIPTTMSPTPQDVITNPPTQEVVILTTMSPTEVKAVSCAKYEVVCDTTIEALGVNCAPNTCTECTKELQDGGVDCVTPTSTTESPTQIPGTPTTERPNSKPTDEPTKTPKAPHHQQHDDSSSSSSSSSSSTTKITVEESHSSASSRKVSLATGIAVGLNTYIGLL</sequence>
<feature type="region of interest" description="Disordered" evidence="1">
    <location>
        <begin position="112"/>
        <end position="183"/>
    </location>
</feature>
<keyword evidence="4" id="KW-1185">Reference proteome</keyword>
<dbReference type="EMBL" id="KV784357">
    <property type="protein sequence ID" value="OEU17924.1"/>
    <property type="molecule type" value="Genomic_DNA"/>
</dbReference>
<evidence type="ECO:0000313" key="4">
    <source>
        <dbReference type="Proteomes" id="UP000095751"/>
    </source>
</evidence>